<dbReference type="InterPro" id="IPR050204">
    <property type="entry name" value="AraC_XylS_family_regulators"/>
</dbReference>
<dbReference type="InterPro" id="IPR020449">
    <property type="entry name" value="Tscrpt_reg_AraC-type_HTH"/>
</dbReference>
<dbReference type="Proteomes" id="UP001429984">
    <property type="component" value="Unassembled WGS sequence"/>
</dbReference>
<dbReference type="PROSITE" id="PS01124">
    <property type="entry name" value="HTH_ARAC_FAMILY_2"/>
    <property type="match status" value="1"/>
</dbReference>
<dbReference type="Gene3D" id="1.10.10.60">
    <property type="entry name" value="Homeodomain-like"/>
    <property type="match status" value="2"/>
</dbReference>
<keyword evidence="3" id="KW-0804">Transcription</keyword>
<keyword evidence="6" id="KW-1185">Reference proteome</keyword>
<evidence type="ECO:0000313" key="6">
    <source>
        <dbReference type="Proteomes" id="UP001429984"/>
    </source>
</evidence>
<evidence type="ECO:0000313" key="5">
    <source>
        <dbReference type="EMBL" id="MBF6024924.1"/>
    </source>
</evidence>
<comment type="caution">
    <text evidence="5">The sequence shown here is derived from an EMBL/GenBank/DDBJ whole genome shotgun (WGS) entry which is preliminary data.</text>
</comment>
<evidence type="ECO:0000256" key="3">
    <source>
        <dbReference type="ARBA" id="ARBA00023163"/>
    </source>
</evidence>
<organism evidence="5 6">
    <name type="scientific">Lysobacter niastensis</name>
    <dbReference type="NCBI Taxonomy" id="380629"/>
    <lineage>
        <taxon>Bacteria</taxon>
        <taxon>Pseudomonadati</taxon>
        <taxon>Pseudomonadota</taxon>
        <taxon>Gammaproteobacteria</taxon>
        <taxon>Lysobacterales</taxon>
        <taxon>Lysobacteraceae</taxon>
        <taxon>Lysobacter</taxon>
    </lineage>
</organism>
<evidence type="ECO:0000259" key="4">
    <source>
        <dbReference type="PROSITE" id="PS01124"/>
    </source>
</evidence>
<dbReference type="PROSITE" id="PS00041">
    <property type="entry name" value="HTH_ARAC_FAMILY_1"/>
    <property type="match status" value="1"/>
</dbReference>
<dbReference type="Pfam" id="PF12833">
    <property type="entry name" value="HTH_18"/>
    <property type="match status" value="1"/>
</dbReference>
<sequence length="251" mass="27725">MEVEPMQDHVIAAVHSGKRNAIALFDGKRVIAPNRCGGVHIVARGHGGEWTIEEPANVSNVFLGHDRLQGAADLLAEGRAFELVDRVSSTDPRLYSIMRIIRDEVAAPGPHGVMFLEHALDLLCIVLLRGHSTLAYPFAQQHHGLAPWQVKRVTAYMRDRLGDEITLQELANVVSQSRFHFCTAFRTATGIAPYEYLTRLRMRTACTLLRTTPISIGDVGLAVGYNSLSAFSTAFRRYAGSSPRAYRNATQ</sequence>
<accession>A0ABS0B7B5</accession>
<feature type="domain" description="HTH araC/xylS-type" evidence="4">
    <location>
        <begin position="151"/>
        <end position="249"/>
    </location>
</feature>
<dbReference type="InterPro" id="IPR009057">
    <property type="entry name" value="Homeodomain-like_sf"/>
</dbReference>
<dbReference type="InterPro" id="IPR018062">
    <property type="entry name" value="HTH_AraC-typ_CS"/>
</dbReference>
<dbReference type="SUPFAM" id="SSF46689">
    <property type="entry name" value="Homeodomain-like"/>
    <property type="match status" value="2"/>
</dbReference>
<keyword evidence="2" id="KW-0238">DNA-binding</keyword>
<dbReference type="SMART" id="SM00342">
    <property type="entry name" value="HTH_ARAC"/>
    <property type="match status" value="1"/>
</dbReference>
<dbReference type="PANTHER" id="PTHR46796">
    <property type="entry name" value="HTH-TYPE TRANSCRIPTIONAL ACTIVATOR RHAS-RELATED"/>
    <property type="match status" value="1"/>
</dbReference>
<name>A0ABS0B7B5_9GAMM</name>
<dbReference type="PRINTS" id="PR00032">
    <property type="entry name" value="HTHARAC"/>
</dbReference>
<proteinExistence type="predicted"/>
<evidence type="ECO:0000256" key="1">
    <source>
        <dbReference type="ARBA" id="ARBA00023015"/>
    </source>
</evidence>
<dbReference type="InterPro" id="IPR018060">
    <property type="entry name" value="HTH_AraC"/>
</dbReference>
<dbReference type="PANTHER" id="PTHR46796:SF6">
    <property type="entry name" value="ARAC SUBFAMILY"/>
    <property type="match status" value="1"/>
</dbReference>
<protein>
    <submittedName>
        <fullName evidence="5">Helix-turn-helix transcriptional regulator</fullName>
    </submittedName>
</protein>
<reference evidence="5 6" key="1">
    <citation type="submission" date="2020-11" db="EMBL/GenBank/DDBJ databases">
        <title>Draft Genome Sequence and Secondary Metabolite Biosynthetic Potential of the Lysobacter niastensis Type strain DSM 18481.</title>
        <authorList>
            <person name="Turrini P."/>
            <person name="Artuso I."/>
            <person name="Tescari M."/>
            <person name="Lugli G.A."/>
            <person name="Frangipani E."/>
            <person name="Ventura M."/>
            <person name="Visca P."/>
        </authorList>
    </citation>
    <scope>NUCLEOTIDE SEQUENCE [LARGE SCALE GENOMIC DNA]</scope>
    <source>
        <strain evidence="5 6">DSM 18481</strain>
    </source>
</reference>
<keyword evidence="1" id="KW-0805">Transcription regulation</keyword>
<gene>
    <name evidence="5" type="ORF">IU514_12900</name>
</gene>
<evidence type="ECO:0000256" key="2">
    <source>
        <dbReference type="ARBA" id="ARBA00023125"/>
    </source>
</evidence>
<dbReference type="EMBL" id="JADLZT010000006">
    <property type="protein sequence ID" value="MBF6024924.1"/>
    <property type="molecule type" value="Genomic_DNA"/>
</dbReference>